<evidence type="ECO:0000313" key="2">
    <source>
        <dbReference type="Proteomes" id="UP000007382"/>
    </source>
</evidence>
<protein>
    <submittedName>
        <fullName evidence="1">Uncharacterized protein</fullName>
    </submittedName>
</protein>
<dbReference type="EMBL" id="AP012342">
    <property type="protein sequence ID" value="BAM06976.1"/>
    <property type="molecule type" value="Genomic_DNA"/>
</dbReference>
<gene>
    <name evidence="1" type="ordered locus">LFE_1293</name>
</gene>
<dbReference type="HOGENOM" id="CLU_2991208_0_0_0"/>
<reference evidence="2" key="2">
    <citation type="submission" date="2012-03" db="EMBL/GenBank/DDBJ databases">
        <title>The complete genome sequence of the pioneer microbe on fresh volcanic deposit, Leptospirillum ferrooxidans strain C2-3.</title>
        <authorList>
            <person name="Fujimura R."/>
            <person name="Sato Y."/>
            <person name="Nishizawa T."/>
            <person name="Nanba K."/>
            <person name="Oshima K."/>
            <person name="Hattori M."/>
            <person name="Kamijo T."/>
            <person name="Ohta H."/>
        </authorList>
    </citation>
    <scope>NUCLEOTIDE SEQUENCE [LARGE SCALE GENOMIC DNA]</scope>
    <source>
        <strain evidence="2">C2-3</strain>
    </source>
</reference>
<accession>I0INX7</accession>
<keyword evidence="2" id="KW-1185">Reference proteome</keyword>
<dbReference type="KEGG" id="lfc:LFE_1293"/>
<evidence type="ECO:0000313" key="1">
    <source>
        <dbReference type="EMBL" id="BAM06976.1"/>
    </source>
</evidence>
<sequence length="57" mass="6311">MQTGHRFLAYTTPVPPSLHVSVEAGKWFLSFSSDDGLPESKDEDTVAWLVYGRGTPE</sequence>
<reference evidence="1 2" key="1">
    <citation type="journal article" date="2012" name="J. Bacteriol.">
        <title>Complete Genome Sequence of Leptospirillum ferrooxidans Strain C2-3, Isolated from a Fresh Volcanic Ash Deposit on the Island of Miyake, Japan.</title>
        <authorList>
            <person name="Fujimura R."/>
            <person name="Sato Y."/>
            <person name="Nishizawa T."/>
            <person name="Oshima K."/>
            <person name="Kim S.-W."/>
            <person name="Hattori M."/>
            <person name="Kamijo T."/>
            <person name="Ohta H."/>
        </authorList>
    </citation>
    <scope>NUCLEOTIDE SEQUENCE [LARGE SCALE GENOMIC DNA]</scope>
    <source>
        <strain evidence="1 2">C2-3</strain>
    </source>
</reference>
<organism evidence="1 2">
    <name type="scientific">Leptospirillum ferrooxidans (strain C2-3)</name>
    <dbReference type="NCBI Taxonomy" id="1162668"/>
    <lineage>
        <taxon>Bacteria</taxon>
        <taxon>Pseudomonadati</taxon>
        <taxon>Nitrospirota</taxon>
        <taxon>Nitrospiria</taxon>
        <taxon>Nitrospirales</taxon>
        <taxon>Nitrospiraceae</taxon>
        <taxon>Leptospirillum</taxon>
    </lineage>
</organism>
<dbReference type="Proteomes" id="UP000007382">
    <property type="component" value="Chromosome"/>
</dbReference>
<dbReference type="AlphaFoldDB" id="I0INX7"/>
<proteinExistence type="predicted"/>
<name>I0INX7_LEPFC</name>